<feature type="region of interest" description="Disordered" evidence="1">
    <location>
        <begin position="73"/>
        <end position="93"/>
    </location>
</feature>
<organism evidence="2 3">
    <name type="scientific">Scleroderma citrinum Foug A</name>
    <dbReference type="NCBI Taxonomy" id="1036808"/>
    <lineage>
        <taxon>Eukaryota</taxon>
        <taxon>Fungi</taxon>
        <taxon>Dikarya</taxon>
        <taxon>Basidiomycota</taxon>
        <taxon>Agaricomycotina</taxon>
        <taxon>Agaricomycetes</taxon>
        <taxon>Agaricomycetidae</taxon>
        <taxon>Boletales</taxon>
        <taxon>Sclerodermatineae</taxon>
        <taxon>Sclerodermataceae</taxon>
        <taxon>Scleroderma</taxon>
    </lineage>
</organism>
<accession>A0A0C3AI37</accession>
<feature type="non-terminal residue" evidence="2">
    <location>
        <position position="150"/>
    </location>
</feature>
<keyword evidence="3" id="KW-1185">Reference proteome</keyword>
<feature type="compositionally biased region" description="Polar residues" evidence="1">
    <location>
        <begin position="79"/>
        <end position="88"/>
    </location>
</feature>
<proteinExistence type="predicted"/>
<evidence type="ECO:0000313" key="2">
    <source>
        <dbReference type="EMBL" id="KIM64577.1"/>
    </source>
</evidence>
<dbReference type="HOGENOM" id="CLU_1622948_0_0_1"/>
<evidence type="ECO:0000256" key="1">
    <source>
        <dbReference type="SAM" id="MobiDB-lite"/>
    </source>
</evidence>
<dbReference type="Proteomes" id="UP000053989">
    <property type="component" value="Unassembled WGS sequence"/>
</dbReference>
<dbReference type="OrthoDB" id="2681472at2759"/>
<reference evidence="2 3" key="1">
    <citation type="submission" date="2014-04" db="EMBL/GenBank/DDBJ databases">
        <authorList>
            <consortium name="DOE Joint Genome Institute"/>
            <person name="Kuo A."/>
            <person name="Kohler A."/>
            <person name="Nagy L.G."/>
            <person name="Floudas D."/>
            <person name="Copeland A."/>
            <person name="Barry K.W."/>
            <person name="Cichocki N."/>
            <person name="Veneault-Fourrey C."/>
            <person name="LaButti K."/>
            <person name="Lindquist E.A."/>
            <person name="Lipzen A."/>
            <person name="Lundell T."/>
            <person name="Morin E."/>
            <person name="Murat C."/>
            <person name="Sun H."/>
            <person name="Tunlid A."/>
            <person name="Henrissat B."/>
            <person name="Grigoriev I.V."/>
            <person name="Hibbett D.S."/>
            <person name="Martin F."/>
            <person name="Nordberg H.P."/>
            <person name="Cantor M.N."/>
            <person name="Hua S.X."/>
        </authorList>
    </citation>
    <scope>NUCLEOTIDE SEQUENCE [LARGE SCALE GENOMIC DNA]</scope>
    <source>
        <strain evidence="2 3">Foug A</strain>
    </source>
</reference>
<dbReference type="EMBL" id="KN822027">
    <property type="protein sequence ID" value="KIM64577.1"/>
    <property type="molecule type" value="Genomic_DNA"/>
</dbReference>
<reference evidence="3" key="2">
    <citation type="submission" date="2015-01" db="EMBL/GenBank/DDBJ databases">
        <title>Evolutionary Origins and Diversification of the Mycorrhizal Mutualists.</title>
        <authorList>
            <consortium name="DOE Joint Genome Institute"/>
            <consortium name="Mycorrhizal Genomics Consortium"/>
            <person name="Kohler A."/>
            <person name="Kuo A."/>
            <person name="Nagy L.G."/>
            <person name="Floudas D."/>
            <person name="Copeland A."/>
            <person name="Barry K.W."/>
            <person name="Cichocki N."/>
            <person name="Veneault-Fourrey C."/>
            <person name="LaButti K."/>
            <person name="Lindquist E.A."/>
            <person name="Lipzen A."/>
            <person name="Lundell T."/>
            <person name="Morin E."/>
            <person name="Murat C."/>
            <person name="Riley R."/>
            <person name="Ohm R."/>
            <person name="Sun H."/>
            <person name="Tunlid A."/>
            <person name="Henrissat B."/>
            <person name="Grigoriev I.V."/>
            <person name="Hibbett D.S."/>
            <person name="Martin F."/>
        </authorList>
    </citation>
    <scope>NUCLEOTIDE SEQUENCE [LARGE SCALE GENOMIC DNA]</scope>
    <source>
        <strain evidence="3">Foug A</strain>
    </source>
</reference>
<dbReference type="InParanoid" id="A0A0C3AI37"/>
<evidence type="ECO:0000313" key="3">
    <source>
        <dbReference type="Proteomes" id="UP000053989"/>
    </source>
</evidence>
<gene>
    <name evidence="2" type="ORF">SCLCIDRAFT_75913</name>
</gene>
<name>A0A0C3AI37_9AGAM</name>
<sequence length="150" mass="16607">LPTPSKLTRFLQYAEANLGVESAQTLEPALQRLGVGPDILSEMDDTLLQEAGISPGDIIHLKCGSSVWWNGPEARQKRSATQSESTEAPATKECKFQYEKHYEDGGRSHFTGGPIKPAEDGDDGKEFRDYDWYYKCANAGTWLAAPRGWV</sequence>
<feature type="non-terminal residue" evidence="2">
    <location>
        <position position="1"/>
    </location>
</feature>
<dbReference type="AlphaFoldDB" id="A0A0C3AI37"/>
<protein>
    <submittedName>
        <fullName evidence="2">Uncharacterized protein</fullName>
    </submittedName>
</protein>